<evidence type="ECO:0000313" key="1">
    <source>
        <dbReference type="EMBL" id="UUD37310.1"/>
    </source>
</evidence>
<dbReference type="Gene3D" id="3.80.10.10">
    <property type="entry name" value="Ribonuclease Inhibitor"/>
    <property type="match status" value="1"/>
</dbReference>
<dbReference type="InterPro" id="IPR026906">
    <property type="entry name" value="LRR_5"/>
</dbReference>
<reference evidence="1" key="1">
    <citation type="submission" date="2022-07" db="EMBL/GenBank/DDBJ databases">
        <title>Complete genome of Mycoplasma equigenitalium type strain T37.</title>
        <authorList>
            <person name="Spergser J."/>
        </authorList>
    </citation>
    <scope>NUCLEOTIDE SEQUENCE</scope>
    <source>
        <strain evidence="1">T37</strain>
    </source>
</reference>
<dbReference type="Proteomes" id="UP001059576">
    <property type="component" value="Chromosome"/>
</dbReference>
<accession>A0ABY5J230</accession>
<name>A0ABY5J230_9BACT</name>
<organism evidence="1 2">
    <name type="scientific">Mycoplasmopsis equigenitalium</name>
    <dbReference type="NCBI Taxonomy" id="114883"/>
    <lineage>
        <taxon>Bacteria</taxon>
        <taxon>Bacillati</taxon>
        <taxon>Mycoplasmatota</taxon>
        <taxon>Mycoplasmoidales</taxon>
        <taxon>Metamycoplasmataceae</taxon>
        <taxon>Mycoplasmopsis</taxon>
    </lineage>
</organism>
<dbReference type="Pfam" id="PF13306">
    <property type="entry name" value="LRR_5"/>
    <property type="match status" value="2"/>
</dbReference>
<proteinExistence type="predicted"/>
<keyword evidence="2" id="KW-1185">Reference proteome</keyword>
<dbReference type="EMBL" id="CP101808">
    <property type="protein sequence ID" value="UUD37310.1"/>
    <property type="molecule type" value="Genomic_DNA"/>
</dbReference>
<sequence>MVIEPEITEIKRTAFNMSRRENEYWVRKLVIPSTVKTMSNYAFADPGSEENGAQIKNLTFQDGVKLRWQDPDTSKYWPTTYLFKEAKIGILTLPDDSDVISEWWFDNAKIENFRIPDAVKFPDPTAFADAKFGTFTLRKKVYDYI</sequence>
<dbReference type="InterPro" id="IPR032675">
    <property type="entry name" value="LRR_dom_sf"/>
</dbReference>
<protein>
    <submittedName>
        <fullName evidence="1">Leucine-rich repeat domain-containing protein</fullName>
    </submittedName>
</protein>
<gene>
    <name evidence="1" type="ORF">NPA09_01235</name>
</gene>
<evidence type="ECO:0000313" key="2">
    <source>
        <dbReference type="Proteomes" id="UP001059576"/>
    </source>
</evidence>